<evidence type="ECO:0000313" key="3">
    <source>
        <dbReference type="Proteomes" id="UP000244912"/>
    </source>
</evidence>
<accession>A0A2R8C118</accession>
<organism evidence="2 3">
    <name type="scientific">Palleronia abyssalis</name>
    <dbReference type="NCBI Taxonomy" id="1501240"/>
    <lineage>
        <taxon>Bacteria</taxon>
        <taxon>Pseudomonadati</taxon>
        <taxon>Pseudomonadota</taxon>
        <taxon>Alphaproteobacteria</taxon>
        <taxon>Rhodobacterales</taxon>
        <taxon>Roseobacteraceae</taxon>
        <taxon>Palleronia</taxon>
    </lineage>
</organism>
<evidence type="ECO:0000313" key="2">
    <source>
        <dbReference type="EMBL" id="SPJ26114.1"/>
    </source>
</evidence>
<dbReference type="AlphaFoldDB" id="A0A2R8C118"/>
<feature type="region of interest" description="Disordered" evidence="1">
    <location>
        <begin position="1"/>
        <end position="42"/>
    </location>
</feature>
<keyword evidence="3" id="KW-1185">Reference proteome</keyword>
<protein>
    <submittedName>
        <fullName evidence="2">Uncharacterized protein</fullName>
    </submittedName>
</protein>
<dbReference type="Proteomes" id="UP000244912">
    <property type="component" value="Unassembled WGS sequence"/>
</dbReference>
<name>A0A2R8C118_9RHOB</name>
<feature type="compositionally biased region" description="Basic residues" evidence="1">
    <location>
        <begin position="23"/>
        <end position="42"/>
    </location>
</feature>
<dbReference type="EMBL" id="ONZF01000014">
    <property type="protein sequence ID" value="SPJ26114.1"/>
    <property type="molecule type" value="Genomic_DNA"/>
</dbReference>
<evidence type="ECO:0000256" key="1">
    <source>
        <dbReference type="SAM" id="MobiDB-lite"/>
    </source>
</evidence>
<reference evidence="2 3" key="1">
    <citation type="submission" date="2018-03" db="EMBL/GenBank/DDBJ databases">
        <authorList>
            <person name="Keele B.F."/>
        </authorList>
    </citation>
    <scope>NUCLEOTIDE SEQUENCE [LARGE SCALE GENOMIC DNA]</scope>
    <source>
        <strain evidence="2 3">CECT 8504</strain>
    </source>
</reference>
<sequence length="205" mass="22822">MKGSLGSTWVHHRPVGAPPKEGRNHKGRHAGRAVRKAATHRRRSIRYPGLRPDLRCVAGSSAWSPLTWRRSRPKGEIKRALIMLRSQPALRKLAFVISASMLYRRPKRYSDGTRTQPCHFQRFAALRSASQRIVEDGVPFKVDIYKLEGGDGRSLEVVTEDGTSIVWDDLFGDDRAAFEEAISTIRSEGAVAFANGGSNVVPYAQ</sequence>
<gene>
    <name evidence="2" type="ORF">PAA8504_03970</name>
</gene>
<proteinExistence type="predicted"/>